<dbReference type="Gramene" id="OE9A068721T1">
    <property type="protein sequence ID" value="OE9A068721C1"/>
    <property type="gene ID" value="OE9A068721"/>
</dbReference>
<feature type="non-terminal residue" evidence="1">
    <location>
        <position position="51"/>
    </location>
</feature>
<dbReference type="AlphaFoldDB" id="A0A8S0U8P4"/>
<feature type="non-terminal residue" evidence="1">
    <location>
        <position position="1"/>
    </location>
</feature>
<evidence type="ECO:0000313" key="1">
    <source>
        <dbReference type="EMBL" id="CAA3015500.1"/>
    </source>
</evidence>
<dbReference type="EMBL" id="CACTIH010007555">
    <property type="protein sequence ID" value="CAA3015500.1"/>
    <property type="molecule type" value="Genomic_DNA"/>
</dbReference>
<accession>A0A8S0U8P4</accession>
<sequence>ADEYISSFKLKLPTLELERALSIKDALEHESSLKTLLLLLVLMGISTIIGD</sequence>
<evidence type="ECO:0000313" key="2">
    <source>
        <dbReference type="Proteomes" id="UP000594638"/>
    </source>
</evidence>
<reference evidence="1 2" key="1">
    <citation type="submission" date="2019-12" db="EMBL/GenBank/DDBJ databases">
        <authorList>
            <person name="Alioto T."/>
            <person name="Alioto T."/>
            <person name="Gomez Garrido J."/>
        </authorList>
    </citation>
    <scope>NUCLEOTIDE SEQUENCE [LARGE SCALE GENOMIC DNA]</scope>
</reference>
<organism evidence="1 2">
    <name type="scientific">Olea europaea subsp. europaea</name>
    <dbReference type="NCBI Taxonomy" id="158383"/>
    <lineage>
        <taxon>Eukaryota</taxon>
        <taxon>Viridiplantae</taxon>
        <taxon>Streptophyta</taxon>
        <taxon>Embryophyta</taxon>
        <taxon>Tracheophyta</taxon>
        <taxon>Spermatophyta</taxon>
        <taxon>Magnoliopsida</taxon>
        <taxon>eudicotyledons</taxon>
        <taxon>Gunneridae</taxon>
        <taxon>Pentapetalae</taxon>
        <taxon>asterids</taxon>
        <taxon>lamiids</taxon>
        <taxon>Lamiales</taxon>
        <taxon>Oleaceae</taxon>
        <taxon>Oleeae</taxon>
        <taxon>Olea</taxon>
    </lineage>
</organism>
<gene>
    <name evidence="1" type="ORF">OLEA9_A068721</name>
</gene>
<keyword evidence="2" id="KW-1185">Reference proteome</keyword>
<protein>
    <submittedName>
        <fullName evidence="1">Potassium transporter 12 isoform X1</fullName>
    </submittedName>
</protein>
<name>A0A8S0U8P4_OLEEU</name>
<dbReference type="Proteomes" id="UP000594638">
    <property type="component" value="Unassembled WGS sequence"/>
</dbReference>
<proteinExistence type="predicted"/>
<comment type="caution">
    <text evidence="1">The sequence shown here is derived from an EMBL/GenBank/DDBJ whole genome shotgun (WGS) entry which is preliminary data.</text>
</comment>